<feature type="compositionally biased region" description="Basic and acidic residues" evidence="2">
    <location>
        <begin position="1"/>
        <end position="17"/>
    </location>
</feature>
<gene>
    <name evidence="3" type="ORF">BN8_04846</name>
</gene>
<organism evidence="3 4">
    <name type="scientific">Fibrisoma limi BUZ 3</name>
    <dbReference type="NCBI Taxonomy" id="1185876"/>
    <lineage>
        <taxon>Bacteria</taxon>
        <taxon>Pseudomonadati</taxon>
        <taxon>Bacteroidota</taxon>
        <taxon>Cytophagia</taxon>
        <taxon>Cytophagales</taxon>
        <taxon>Spirosomataceae</taxon>
        <taxon>Fibrisoma</taxon>
    </lineage>
</organism>
<dbReference type="OrthoDB" id="1522635at2"/>
<evidence type="ECO:0000313" key="4">
    <source>
        <dbReference type="Proteomes" id="UP000009309"/>
    </source>
</evidence>
<accession>I2GNV1</accession>
<comment type="caution">
    <text evidence="3">The sequence shown here is derived from an EMBL/GenBank/DDBJ whole genome shotgun (WGS) entry which is preliminary data.</text>
</comment>
<dbReference type="AlphaFoldDB" id="I2GNV1"/>
<feature type="region of interest" description="Disordered" evidence="2">
    <location>
        <begin position="1"/>
        <end position="72"/>
    </location>
</feature>
<sequence>MTNDASRDKYTRLKRTPDIGPTAQRPNFDFDVWQANQPETSIPIDDLRRDAEPGSTEPDSTESANGFQMETETSETEYFTQDIYNNLPDLLKNGCSILTDRIEKEVFLVGSLGVVSGLLPNVRGFYDTRFYSSNLYCYILARYGSGKGSLNLSYWLGAVVHRRKKEKYQQALTHYKADLTRYRKDLKRYQQDKTGNVEEPIEPTEPPLTVLFIPANNSRTGAFEMLNNNEGRGIIFETEGDTLAETVKQDYGNYSDGLRKAFHHEPITYYRRTSKEYCEIENPQLSVVLSSTFDQLLSLIPTVQNGLFSRFLFYELTPNPKFKDVFDSRKSEYPAFFNGLGEQFAEIYDHLSGLAEPLTIQLTTDQQRQFVQLFQQWKDEIREYVSEDLDGSVNRLGLIAFRVATILTTLRAFETGEITAVLTCNDLDFDNALRIVETLKRHALRVFYRLPKPKEGNTGNKYAVKADQLAKARQLFSQGKNYAEIAAEVLGDAKKKGTIWKWLKA</sequence>
<dbReference type="EMBL" id="CAIT01000009">
    <property type="protein sequence ID" value="CCH55579.1"/>
    <property type="molecule type" value="Genomic_DNA"/>
</dbReference>
<evidence type="ECO:0000313" key="3">
    <source>
        <dbReference type="EMBL" id="CCH55579.1"/>
    </source>
</evidence>
<dbReference type="Proteomes" id="UP000009309">
    <property type="component" value="Unassembled WGS sequence"/>
</dbReference>
<dbReference type="InterPro" id="IPR025048">
    <property type="entry name" value="DUF3987"/>
</dbReference>
<dbReference type="eggNOG" id="COG0358">
    <property type="taxonomic scope" value="Bacteria"/>
</dbReference>
<keyword evidence="4" id="KW-1185">Reference proteome</keyword>
<dbReference type="Pfam" id="PF13148">
    <property type="entry name" value="DUF3987"/>
    <property type="match status" value="1"/>
</dbReference>
<evidence type="ECO:0000256" key="1">
    <source>
        <dbReference type="SAM" id="Coils"/>
    </source>
</evidence>
<feature type="coiled-coil region" evidence="1">
    <location>
        <begin position="165"/>
        <end position="192"/>
    </location>
</feature>
<proteinExistence type="predicted"/>
<feature type="compositionally biased region" description="Polar residues" evidence="2">
    <location>
        <begin position="57"/>
        <end position="72"/>
    </location>
</feature>
<keyword evidence="1" id="KW-0175">Coiled coil</keyword>
<name>I2GNV1_9BACT</name>
<protein>
    <recommendedName>
        <fullName evidence="5">DUF3987 domain-containing protein</fullName>
    </recommendedName>
</protein>
<evidence type="ECO:0008006" key="5">
    <source>
        <dbReference type="Google" id="ProtNLM"/>
    </source>
</evidence>
<dbReference type="STRING" id="1185876.BN8_04846"/>
<reference evidence="3 4" key="1">
    <citation type="journal article" date="2012" name="J. Bacteriol.">
        <title>Genome Sequence of the Filamentous Bacterium Fibrisoma limi BUZ 3T.</title>
        <authorList>
            <person name="Filippini M."/>
            <person name="Qi W."/>
            <person name="Jaenicke S."/>
            <person name="Goesmann A."/>
            <person name="Smits T.H."/>
            <person name="Bagheri H.C."/>
        </authorList>
    </citation>
    <scope>NUCLEOTIDE SEQUENCE [LARGE SCALE GENOMIC DNA]</scope>
    <source>
        <strain evidence="4">BUZ 3T</strain>
    </source>
</reference>
<evidence type="ECO:0000256" key="2">
    <source>
        <dbReference type="SAM" id="MobiDB-lite"/>
    </source>
</evidence>